<name>A0A1M7L944_9BACI</name>
<dbReference type="AlphaFoldDB" id="A0A1M7L944"/>
<dbReference type="PANTHER" id="PTHR36842">
    <property type="entry name" value="PROTEIN TOLB HOMOLOG"/>
    <property type="match status" value="1"/>
</dbReference>
<evidence type="ECO:0000313" key="5">
    <source>
        <dbReference type="Proteomes" id="UP000184184"/>
    </source>
</evidence>
<dbReference type="InterPro" id="IPR011042">
    <property type="entry name" value="6-blade_b-propeller_TolB-like"/>
</dbReference>
<proteinExistence type="inferred from homology"/>
<sequence length="272" mass="30858">MKRRKSIFIVAIVLVFIMLGSAISYAMLSDHDQYQYFTGLGSEITIAPNDSEIAFSYFVEGEESIYTANVNGSNVKKITNNTNVRDRNPSYSPDGSRIVYLSENKESIQFLHVMNQDGSGEKTLSNNDMHVRDAIFSHDGKSIYFIAMESEEFKKGEKSREGYDLFITDLDGDTVEKLTDADHFSMNHLFLSADGQDIYYSEFDGKEERIYSYSLNEETIHSKPGLISGNLSENQSFYNPNLSPDGNLLAFTEVANESENTRFEYELFLLNV</sequence>
<dbReference type="Pfam" id="PF07676">
    <property type="entry name" value="PD40"/>
    <property type="match status" value="1"/>
</dbReference>
<dbReference type="Gene3D" id="2.120.10.30">
    <property type="entry name" value="TolB, C-terminal domain"/>
    <property type="match status" value="2"/>
</dbReference>
<gene>
    <name evidence="4" type="ORF">SAMN05216179_0996</name>
</gene>
<dbReference type="RefSeq" id="WP_073200169.1">
    <property type="nucleotide sequence ID" value="NZ_FRCZ01000001.1"/>
</dbReference>
<dbReference type="InterPro" id="IPR032485">
    <property type="entry name" value="LRP1-like_beta_prop"/>
</dbReference>
<dbReference type="Proteomes" id="UP000184184">
    <property type="component" value="Unassembled WGS sequence"/>
</dbReference>
<keyword evidence="2" id="KW-0472">Membrane</keyword>
<dbReference type="OrthoDB" id="2386786at2"/>
<feature type="transmembrane region" description="Helical" evidence="2">
    <location>
        <begin position="7"/>
        <end position="28"/>
    </location>
</feature>
<feature type="domain" description="Prolow-density lipoprotein receptor-related protein 1-like beta-propeller" evidence="3">
    <location>
        <begin position="58"/>
        <end position="215"/>
    </location>
</feature>
<dbReference type="SUPFAM" id="SSF69304">
    <property type="entry name" value="Tricorn protease N-terminal domain"/>
    <property type="match status" value="1"/>
</dbReference>
<dbReference type="EMBL" id="FRCZ01000001">
    <property type="protein sequence ID" value="SHM74658.1"/>
    <property type="molecule type" value="Genomic_DNA"/>
</dbReference>
<keyword evidence="2" id="KW-0812">Transmembrane</keyword>
<evidence type="ECO:0000256" key="1">
    <source>
        <dbReference type="ARBA" id="ARBA00009820"/>
    </source>
</evidence>
<keyword evidence="2" id="KW-1133">Transmembrane helix</keyword>
<protein>
    <submittedName>
        <fullName evidence="4">WD40-like Beta Propeller Repeat</fullName>
    </submittedName>
</protein>
<evidence type="ECO:0000259" key="3">
    <source>
        <dbReference type="Pfam" id="PF16472"/>
    </source>
</evidence>
<accession>A0A1M7L944</accession>
<keyword evidence="5" id="KW-1185">Reference proteome</keyword>
<organism evidence="4 5">
    <name type="scientific">Gracilibacillus kekensis</name>
    <dbReference type="NCBI Taxonomy" id="1027249"/>
    <lineage>
        <taxon>Bacteria</taxon>
        <taxon>Bacillati</taxon>
        <taxon>Bacillota</taxon>
        <taxon>Bacilli</taxon>
        <taxon>Bacillales</taxon>
        <taxon>Bacillaceae</taxon>
        <taxon>Gracilibacillus</taxon>
    </lineage>
</organism>
<evidence type="ECO:0000256" key="2">
    <source>
        <dbReference type="SAM" id="Phobius"/>
    </source>
</evidence>
<dbReference type="InterPro" id="IPR011659">
    <property type="entry name" value="WD40"/>
</dbReference>
<reference evidence="4 5" key="1">
    <citation type="submission" date="2016-11" db="EMBL/GenBank/DDBJ databases">
        <authorList>
            <person name="Jaros S."/>
            <person name="Januszkiewicz K."/>
            <person name="Wedrychowicz H."/>
        </authorList>
    </citation>
    <scope>NUCLEOTIDE SEQUENCE [LARGE SCALE GENOMIC DNA]</scope>
    <source>
        <strain evidence="4 5">CGMCC 1.10681</strain>
    </source>
</reference>
<comment type="similarity">
    <text evidence="1">Belongs to the TolB family.</text>
</comment>
<dbReference type="STRING" id="1027249.SAMN05216179_0996"/>
<dbReference type="PANTHER" id="PTHR36842:SF1">
    <property type="entry name" value="PROTEIN TOLB"/>
    <property type="match status" value="1"/>
</dbReference>
<dbReference type="Pfam" id="PF16472">
    <property type="entry name" value="DUF5050"/>
    <property type="match status" value="1"/>
</dbReference>
<evidence type="ECO:0000313" key="4">
    <source>
        <dbReference type="EMBL" id="SHM74658.1"/>
    </source>
</evidence>